<evidence type="ECO:0000259" key="2">
    <source>
        <dbReference type="Pfam" id="PF14415"/>
    </source>
</evidence>
<dbReference type="Proteomes" id="UP001559025">
    <property type="component" value="Unassembled WGS sequence"/>
</dbReference>
<dbReference type="RefSeq" id="WP_368804442.1">
    <property type="nucleotide sequence ID" value="NZ_JAZHFV010000006.1"/>
</dbReference>
<proteinExistence type="predicted"/>
<dbReference type="EMBL" id="JAZHFV010000006">
    <property type="protein sequence ID" value="MEX4009538.1"/>
    <property type="molecule type" value="Genomic_DNA"/>
</dbReference>
<feature type="signal peptide" evidence="1">
    <location>
        <begin position="1"/>
        <end position="18"/>
    </location>
</feature>
<dbReference type="Gene3D" id="2.60.40.3680">
    <property type="match status" value="1"/>
</dbReference>
<organism evidence="3 4">
    <name type="scientific">Neoaquamicrobium sediminum</name>
    <dbReference type="NCBI Taxonomy" id="1849104"/>
    <lineage>
        <taxon>Bacteria</taxon>
        <taxon>Pseudomonadati</taxon>
        <taxon>Pseudomonadota</taxon>
        <taxon>Alphaproteobacteria</taxon>
        <taxon>Hyphomicrobiales</taxon>
        <taxon>Phyllobacteriaceae</taxon>
        <taxon>Neoaquamicrobium</taxon>
    </lineage>
</organism>
<gene>
    <name evidence="3" type="ORF">V1479_19675</name>
</gene>
<sequence length="333" mass="36947">MKRFLVALSLVAATPAFANDTMAELKTGGLVFVRSDVVSMEKEDLFISLDEVRVAYRFRNTSDENVEAVVAFPMPDIEGNPYGDVAVPVSDSDNFLGFTVEMDGRAITPELEQKAFAAELDVTETLTAAGLSLNPFADGLDEAIEALPDDTKADWVARGILYEESYDDGSGWRESHSPKWRLKSTYWWRAEFPAIQPVEVTHRYQPSLGGTVAVSFLQDGKPQEPYFGQYQQKYCVDESFLNAVRRHAKTAPDGNPPFYETWISYVLTTGANWSGAIQDFTLTIDKGAPENLVSFCGSGVRKIGPTTFEMSATDFFPERDINVLILRRTDGGQ</sequence>
<name>A0ABV3WZE8_9HYPH</name>
<protein>
    <submittedName>
        <fullName evidence="3">DUF4424 domain-containing protein</fullName>
    </submittedName>
</protein>
<comment type="caution">
    <text evidence="3">The sequence shown here is derived from an EMBL/GenBank/DDBJ whole genome shotgun (WGS) entry which is preliminary data.</text>
</comment>
<reference evidence="3 4" key="1">
    <citation type="submission" date="2024-01" db="EMBL/GenBank/DDBJ databases">
        <title>New evidence supports the origin of RcGTA from prophage.</title>
        <authorList>
            <person name="Xu Y."/>
            <person name="Liu B."/>
            <person name="Chen F."/>
        </authorList>
    </citation>
    <scope>NUCLEOTIDE SEQUENCE [LARGE SCALE GENOMIC DNA]</scope>
    <source>
        <strain evidence="3 4">CBW1107-2</strain>
    </source>
</reference>
<feature type="chain" id="PRO_5045060571" evidence="1">
    <location>
        <begin position="19"/>
        <end position="333"/>
    </location>
</feature>
<keyword evidence="4" id="KW-1185">Reference proteome</keyword>
<evidence type="ECO:0000313" key="4">
    <source>
        <dbReference type="Proteomes" id="UP001559025"/>
    </source>
</evidence>
<dbReference type="Pfam" id="PF14415">
    <property type="entry name" value="DUF4424"/>
    <property type="match status" value="1"/>
</dbReference>
<evidence type="ECO:0000256" key="1">
    <source>
        <dbReference type="SAM" id="SignalP"/>
    </source>
</evidence>
<dbReference type="InterPro" id="IPR025538">
    <property type="entry name" value="DUF4424"/>
</dbReference>
<feature type="domain" description="DUF4424" evidence="2">
    <location>
        <begin position="18"/>
        <end position="324"/>
    </location>
</feature>
<accession>A0ABV3WZE8</accession>
<evidence type="ECO:0000313" key="3">
    <source>
        <dbReference type="EMBL" id="MEX4009538.1"/>
    </source>
</evidence>
<keyword evidence="1" id="KW-0732">Signal</keyword>